<dbReference type="Gene3D" id="3.40.640.10">
    <property type="entry name" value="Type I PLP-dependent aspartate aminotransferase-like (Major domain)"/>
    <property type="match status" value="1"/>
</dbReference>
<dbReference type="EMBL" id="UINC01174379">
    <property type="protein sequence ID" value="SVD80471.1"/>
    <property type="molecule type" value="Genomic_DNA"/>
</dbReference>
<dbReference type="GO" id="GO:0008483">
    <property type="term" value="F:transaminase activity"/>
    <property type="evidence" value="ECO:0007669"/>
    <property type="project" value="TreeGrafter"/>
</dbReference>
<accession>A0A382YC80</accession>
<evidence type="ECO:0000313" key="1">
    <source>
        <dbReference type="EMBL" id="SVD80471.1"/>
    </source>
</evidence>
<dbReference type="AlphaFoldDB" id="A0A382YC80"/>
<evidence type="ECO:0008006" key="2">
    <source>
        <dbReference type="Google" id="ProtNLM"/>
    </source>
</evidence>
<sequence length="264" mass="30633">LQNDFKPVFVDINPRTLCMDDEEIIDNLSGNTCAVFLTHVQGFNGLTDRLIKILKEKNIPLIEDVCESHGATFKGKKLGSYGMLSNFSFYYAHHMSTIEGGMVCTNEEEIYQIIRMFRSHGMIRESSNENIKNKYINDHQDLNPDFIFAYPAYNVRNTEIGAIIGRSQLKRLEQNNEKRNKNLTLFLYALDEKIYRTDFDLEGCSNYAFPLVLKKPDFNFRDKLEIHMKKNGIEFRRGSAGGGNQMRQPYLRGIVKEKSWENYP</sequence>
<feature type="non-terminal residue" evidence="1">
    <location>
        <position position="264"/>
    </location>
</feature>
<dbReference type="GO" id="GO:0000271">
    <property type="term" value="P:polysaccharide biosynthetic process"/>
    <property type="evidence" value="ECO:0007669"/>
    <property type="project" value="TreeGrafter"/>
</dbReference>
<gene>
    <name evidence="1" type="ORF">METZ01_LOCUS433325</name>
</gene>
<dbReference type="InterPro" id="IPR015424">
    <property type="entry name" value="PyrdxlP-dep_Trfase"/>
</dbReference>
<dbReference type="Pfam" id="PF01041">
    <property type="entry name" value="DegT_DnrJ_EryC1"/>
    <property type="match status" value="1"/>
</dbReference>
<protein>
    <recommendedName>
        <fullName evidence="2">DegT/DnrJ/EryC1/StrS aminotransferase family protein</fullName>
    </recommendedName>
</protein>
<name>A0A382YC80_9ZZZZ</name>
<dbReference type="SUPFAM" id="SSF53383">
    <property type="entry name" value="PLP-dependent transferases"/>
    <property type="match status" value="1"/>
</dbReference>
<dbReference type="PANTHER" id="PTHR30244">
    <property type="entry name" value="TRANSAMINASE"/>
    <property type="match status" value="1"/>
</dbReference>
<organism evidence="1">
    <name type="scientific">marine metagenome</name>
    <dbReference type="NCBI Taxonomy" id="408172"/>
    <lineage>
        <taxon>unclassified sequences</taxon>
        <taxon>metagenomes</taxon>
        <taxon>ecological metagenomes</taxon>
    </lineage>
</organism>
<dbReference type="InterPro" id="IPR015421">
    <property type="entry name" value="PyrdxlP-dep_Trfase_major"/>
</dbReference>
<dbReference type="GO" id="GO:0030170">
    <property type="term" value="F:pyridoxal phosphate binding"/>
    <property type="evidence" value="ECO:0007669"/>
    <property type="project" value="TreeGrafter"/>
</dbReference>
<dbReference type="InterPro" id="IPR000653">
    <property type="entry name" value="DegT/StrS_aminotransferase"/>
</dbReference>
<dbReference type="InterPro" id="IPR015422">
    <property type="entry name" value="PyrdxlP-dep_Trfase_small"/>
</dbReference>
<reference evidence="1" key="1">
    <citation type="submission" date="2018-05" db="EMBL/GenBank/DDBJ databases">
        <authorList>
            <person name="Lanie J.A."/>
            <person name="Ng W.-L."/>
            <person name="Kazmierczak K.M."/>
            <person name="Andrzejewski T.M."/>
            <person name="Davidsen T.M."/>
            <person name="Wayne K.J."/>
            <person name="Tettelin H."/>
            <person name="Glass J.I."/>
            <person name="Rusch D."/>
            <person name="Podicherti R."/>
            <person name="Tsui H.-C.T."/>
            <person name="Winkler M.E."/>
        </authorList>
    </citation>
    <scope>NUCLEOTIDE SEQUENCE</scope>
</reference>
<dbReference type="Gene3D" id="3.90.1150.10">
    <property type="entry name" value="Aspartate Aminotransferase, domain 1"/>
    <property type="match status" value="1"/>
</dbReference>
<dbReference type="PANTHER" id="PTHR30244:SF34">
    <property type="entry name" value="DTDP-4-AMINO-4,6-DIDEOXYGALACTOSE TRANSAMINASE"/>
    <property type="match status" value="1"/>
</dbReference>
<proteinExistence type="predicted"/>
<feature type="non-terminal residue" evidence="1">
    <location>
        <position position="1"/>
    </location>
</feature>